<dbReference type="Pfam" id="PF00646">
    <property type="entry name" value="F-box"/>
    <property type="match status" value="1"/>
</dbReference>
<reference evidence="3" key="1">
    <citation type="journal article" date="2012" name="Nat. Biotechnol.">
        <title>Reference genome sequence of the model plant Setaria.</title>
        <authorList>
            <person name="Bennetzen J.L."/>
            <person name="Schmutz J."/>
            <person name="Wang H."/>
            <person name="Percifield R."/>
            <person name="Hawkins J."/>
            <person name="Pontaroli A.C."/>
            <person name="Estep M."/>
            <person name="Feng L."/>
            <person name="Vaughn J.N."/>
            <person name="Grimwood J."/>
            <person name="Jenkins J."/>
            <person name="Barry K."/>
            <person name="Lindquist E."/>
            <person name="Hellsten U."/>
            <person name="Deshpande S."/>
            <person name="Wang X."/>
            <person name="Wu X."/>
            <person name="Mitros T."/>
            <person name="Triplett J."/>
            <person name="Yang X."/>
            <person name="Ye C.Y."/>
            <person name="Mauro-Herrera M."/>
            <person name="Wang L."/>
            <person name="Li P."/>
            <person name="Sharma M."/>
            <person name="Sharma R."/>
            <person name="Ronald P.C."/>
            <person name="Panaud O."/>
            <person name="Kellogg E.A."/>
            <person name="Brutnell T.P."/>
            <person name="Doust A.N."/>
            <person name="Tuskan G.A."/>
            <person name="Rokhsar D."/>
            <person name="Devos K.M."/>
        </authorList>
    </citation>
    <scope>NUCLEOTIDE SEQUENCE [LARGE SCALE GENOMIC DNA]</scope>
    <source>
        <strain evidence="3">Yugu1</strain>
    </source>
</reference>
<dbReference type="SUPFAM" id="SSF81383">
    <property type="entry name" value="F-box domain"/>
    <property type="match status" value="1"/>
</dbReference>
<protein>
    <recommendedName>
        <fullName evidence="2">F-box domain-containing protein</fullName>
    </recommendedName>
</protein>
<gene>
    <name evidence="3" type="ORF">SETIT_8G071600v2</name>
</gene>
<dbReference type="Gene3D" id="1.20.1280.50">
    <property type="match status" value="1"/>
</dbReference>
<evidence type="ECO:0000259" key="2">
    <source>
        <dbReference type="PROSITE" id="PS50181"/>
    </source>
</evidence>
<dbReference type="EMBL" id="CM003535">
    <property type="protein sequence ID" value="RCV37539.1"/>
    <property type="molecule type" value="Genomic_DNA"/>
</dbReference>
<feature type="domain" description="F-box" evidence="2">
    <location>
        <begin position="20"/>
        <end position="66"/>
    </location>
</feature>
<dbReference type="InterPro" id="IPR001810">
    <property type="entry name" value="F-box_dom"/>
</dbReference>
<dbReference type="InterPro" id="IPR055411">
    <property type="entry name" value="LRR_FXL15/At3g58940/PEG3-like"/>
</dbReference>
<dbReference type="InterPro" id="IPR053197">
    <property type="entry name" value="F-box_SCFL_complex_component"/>
</dbReference>
<evidence type="ECO:0000256" key="1">
    <source>
        <dbReference type="SAM" id="MobiDB-lite"/>
    </source>
</evidence>
<dbReference type="PROSITE" id="PS50181">
    <property type="entry name" value="FBOX"/>
    <property type="match status" value="1"/>
</dbReference>
<proteinExistence type="predicted"/>
<dbReference type="InterPro" id="IPR036047">
    <property type="entry name" value="F-box-like_dom_sf"/>
</dbReference>
<dbReference type="STRING" id="4555.A0A368S537"/>
<dbReference type="AlphaFoldDB" id="A0A368S537"/>
<dbReference type="CDD" id="cd22160">
    <property type="entry name" value="F-box_AtFBL13-like"/>
    <property type="match status" value="1"/>
</dbReference>
<name>A0A368S537_SETIT</name>
<dbReference type="PANTHER" id="PTHR34223:SF115">
    <property type="entry name" value="F-BOX DOMAIN-CONTAINING PROTEIN"/>
    <property type="match status" value="1"/>
</dbReference>
<reference evidence="3" key="2">
    <citation type="submission" date="2015-07" db="EMBL/GenBank/DDBJ databases">
        <authorList>
            <person name="Noorani M."/>
        </authorList>
    </citation>
    <scope>NUCLEOTIDE SEQUENCE</scope>
    <source>
        <strain evidence="3">Yugu1</strain>
    </source>
</reference>
<organism evidence="3">
    <name type="scientific">Setaria italica</name>
    <name type="common">Foxtail millet</name>
    <name type="synonym">Panicum italicum</name>
    <dbReference type="NCBI Taxonomy" id="4555"/>
    <lineage>
        <taxon>Eukaryota</taxon>
        <taxon>Viridiplantae</taxon>
        <taxon>Streptophyta</taxon>
        <taxon>Embryophyta</taxon>
        <taxon>Tracheophyta</taxon>
        <taxon>Spermatophyta</taxon>
        <taxon>Magnoliopsida</taxon>
        <taxon>Liliopsida</taxon>
        <taxon>Poales</taxon>
        <taxon>Poaceae</taxon>
        <taxon>PACMAD clade</taxon>
        <taxon>Panicoideae</taxon>
        <taxon>Panicodae</taxon>
        <taxon>Paniceae</taxon>
        <taxon>Cenchrinae</taxon>
        <taxon>Setaria</taxon>
    </lineage>
</organism>
<dbReference type="Pfam" id="PF24758">
    <property type="entry name" value="LRR_At5g56370"/>
    <property type="match status" value="1"/>
</dbReference>
<dbReference type="OrthoDB" id="690775at2759"/>
<feature type="region of interest" description="Disordered" evidence="1">
    <location>
        <begin position="1"/>
        <end position="20"/>
    </location>
</feature>
<accession>A0A368S537</accession>
<dbReference type="InterPro" id="IPR053781">
    <property type="entry name" value="F-box_AtFBL13-like"/>
</dbReference>
<evidence type="ECO:0000313" key="3">
    <source>
        <dbReference type="EMBL" id="RCV37539.1"/>
    </source>
</evidence>
<sequence length="366" mass="40963">MAAKIARRGSPPATPASGGDDHVGALPDALLHHILSFLPAQQVVRTCVLARRWLDLWKSSSGLRVVGADGKEPVRFEDVRVFVDNLLLLRGCSPLETLELTFSGGSIDMLRVRLWIRHAMLCKVRVLLLKISGAPTWFQQGEPALVSEHLTRLVLRGIVFNDDDFLDFSRCPSLQDLNLMICSFENTRRISSKSLKHLVIMGASFSSRTRIDAPNLECLQLQVHWGRIPVLEKMPSLVLAIVNVDSSCLDTCSRANYGDCGDESCRGCIQDGSSSVLLQGLSETQALVLTATTRMYVIRRDLKRCPTFRQLKTLVLNEYWCVPDIHPLKCILEHSPVLEALCLLLFSQVYNFLNEQLLHCKTIMLI</sequence>
<dbReference type="PANTHER" id="PTHR34223">
    <property type="entry name" value="OS11G0201299 PROTEIN"/>
    <property type="match status" value="1"/>
</dbReference>